<evidence type="ECO:0000259" key="2">
    <source>
        <dbReference type="PROSITE" id="PS50930"/>
    </source>
</evidence>
<comment type="caution">
    <text evidence="3">The sequence shown here is derived from an EMBL/GenBank/DDBJ whole genome shotgun (WGS) entry which is preliminary data.</text>
</comment>
<dbReference type="InterPro" id="IPR007492">
    <property type="entry name" value="LytTR_DNA-bd_dom"/>
</dbReference>
<organism evidence="3 4">
    <name type="scientific">Rhodobacter lacus</name>
    <dbReference type="NCBI Taxonomy" id="1641972"/>
    <lineage>
        <taxon>Bacteria</taxon>
        <taxon>Pseudomonadati</taxon>
        <taxon>Pseudomonadota</taxon>
        <taxon>Alphaproteobacteria</taxon>
        <taxon>Rhodobacterales</taxon>
        <taxon>Rhodobacter group</taxon>
        <taxon>Rhodobacter</taxon>
    </lineage>
</organism>
<proteinExistence type="predicted"/>
<dbReference type="GO" id="GO:0003677">
    <property type="term" value="F:DNA binding"/>
    <property type="evidence" value="ECO:0007669"/>
    <property type="project" value="UniProtKB-KW"/>
</dbReference>
<dbReference type="Gene3D" id="2.40.50.1020">
    <property type="entry name" value="LytTr DNA-binding domain"/>
    <property type="match status" value="1"/>
</dbReference>
<dbReference type="Pfam" id="PF04397">
    <property type="entry name" value="LytTR"/>
    <property type="match status" value="1"/>
</dbReference>
<feature type="transmembrane region" description="Helical" evidence="1">
    <location>
        <begin position="40"/>
        <end position="62"/>
    </location>
</feature>
<gene>
    <name evidence="3" type="ORF">ACFSM0_10940</name>
</gene>
<feature type="transmembrane region" description="Helical" evidence="1">
    <location>
        <begin position="68"/>
        <end position="87"/>
    </location>
</feature>
<keyword evidence="1" id="KW-0472">Membrane</keyword>
<keyword evidence="3" id="KW-0238">DNA-binding</keyword>
<evidence type="ECO:0000313" key="3">
    <source>
        <dbReference type="EMBL" id="MFD2174610.1"/>
    </source>
</evidence>
<dbReference type="RefSeq" id="WP_377390240.1">
    <property type="nucleotide sequence ID" value="NZ_JBHUIX010000011.1"/>
</dbReference>
<dbReference type="EMBL" id="JBHUIX010000011">
    <property type="protein sequence ID" value="MFD2174610.1"/>
    <property type="molecule type" value="Genomic_DNA"/>
</dbReference>
<sequence length="250" mass="26977">MSLFTRVLLWPLLVAAGIVVGTAFRVLVRDYFGIRRYRSEVPLLAALSAVALAPFYHGLAVIVDKPLLVVPGMVEIAINIFVVSMVFSTLRHLLGDHFVPVLPEPWQRAGMSASDVDGSALALGTGARGAALPGQDAAVAPEVRLLTRLAPEVRGRLIRLEVKDHYVRVVTSAGSESLLMRLADAIVETEGVAGLQVHRSHWVARQAISGLQRERGKCTLVLQDGSRIPVARSHLPKVQALDLPEIADAL</sequence>
<reference evidence="4" key="1">
    <citation type="journal article" date="2019" name="Int. J. Syst. Evol. Microbiol.">
        <title>The Global Catalogue of Microorganisms (GCM) 10K type strain sequencing project: providing services to taxonomists for standard genome sequencing and annotation.</title>
        <authorList>
            <consortium name="The Broad Institute Genomics Platform"/>
            <consortium name="The Broad Institute Genome Sequencing Center for Infectious Disease"/>
            <person name="Wu L."/>
            <person name="Ma J."/>
        </authorList>
    </citation>
    <scope>NUCLEOTIDE SEQUENCE [LARGE SCALE GENOMIC DNA]</scope>
    <source>
        <strain evidence="4">CCUG 55131</strain>
    </source>
</reference>
<accession>A0ABW5A9A8</accession>
<name>A0ABW5A9A8_9RHOB</name>
<dbReference type="Proteomes" id="UP001597413">
    <property type="component" value="Unassembled WGS sequence"/>
</dbReference>
<protein>
    <submittedName>
        <fullName evidence="3">LytTR family transcriptional regulator DNA-binding domain-containing protein</fullName>
    </submittedName>
</protein>
<keyword evidence="1" id="KW-1133">Transmembrane helix</keyword>
<feature type="domain" description="HTH LytTR-type" evidence="2">
    <location>
        <begin position="157"/>
        <end position="243"/>
    </location>
</feature>
<keyword evidence="4" id="KW-1185">Reference proteome</keyword>
<evidence type="ECO:0000313" key="4">
    <source>
        <dbReference type="Proteomes" id="UP001597413"/>
    </source>
</evidence>
<dbReference type="SMART" id="SM00850">
    <property type="entry name" value="LytTR"/>
    <property type="match status" value="1"/>
</dbReference>
<evidence type="ECO:0000256" key="1">
    <source>
        <dbReference type="SAM" id="Phobius"/>
    </source>
</evidence>
<feature type="transmembrane region" description="Helical" evidence="1">
    <location>
        <begin position="6"/>
        <end position="28"/>
    </location>
</feature>
<keyword evidence="1" id="KW-0812">Transmembrane</keyword>
<dbReference type="PROSITE" id="PS50930">
    <property type="entry name" value="HTH_LYTTR"/>
    <property type="match status" value="1"/>
</dbReference>